<organism evidence="1 2">
    <name type="scientific">Berkelbacteria bacterium GW2011_GWE1_39_12</name>
    <dbReference type="NCBI Taxonomy" id="1618337"/>
    <lineage>
        <taxon>Bacteria</taxon>
        <taxon>Candidatus Berkelbacteria</taxon>
    </lineage>
</organism>
<dbReference type="AlphaFoldDB" id="A0A0G4B6A7"/>
<accession>A0A0G4B6A7</accession>
<reference evidence="1 2" key="1">
    <citation type="journal article" date="2015" name="Nature">
        <title>rRNA introns, odd ribosomes, and small enigmatic genomes across a large radiation of phyla.</title>
        <authorList>
            <person name="Brown C.T."/>
            <person name="Hug L.A."/>
            <person name="Thomas B.C."/>
            <person name="Sharon I."/>
            <person name="Castelle C.J."/>
            <person name="Singh A."/>
            <person name="Wilkins M.J."/>
            <person name="Williams K.H."/>
            <person name="Banfield J.F."/>
        </authorList>
    </citation>
    <scope>NUCLEOTIDE SEQUENCE [LARGE SCALE GENOMIC DNA]</scope>
</reference>
<dbReference type="KEGG" id="bbgw:UT28_C0001G0767"/>
<gene>
    <name evidence="1" type="ORF">UT28_C0001G0767</name>
</gene>
<name>A0A0G4B6A7_9BACT</name>
<evidence type="ECO:0000313" key="1">
    <source>
        <dbReference type="EMBL" id="AKM82547.1"/>
    </source>
</evidence>
<dbReference type="EMBL" id="CP011213">
    <property type="protein sequence ID" value="AKM82547.1"/>
    <property type="molecule type" value="Genomic_DNA"/>
</dbReference>
<evidence type="ECO:0000313" key="2">
    <source>
        <dbReference type="Proteomes" id="UP000035648"/>
    </source>
</evidence>
<protein>
    <submittedName>
        <fullName evidence="1">Uncharacterized protein</fullName>
    </submittedName>
</protein>
<sequence>MVNEKEGTCNIISSFDPGIWSDIRRANEYMTQSAMTHFLNAEERIALAQFINAMRCAYVRWEGNPVEERIAALKAMRLPSEDNGLNTVKQVAHDGHNPSELRIIALNKLYEAQIKFSFNERPAIRSFIHDISVHASDDAVCTEARRLYHLLSI</sequence>
<dbReference type="Proteomes" id="UP000035648">
    <property type="component" value="Chromosome"/>
</dbReference>
<proteinExistence type="predicted"/>